<evidence type="ECO:0000256" key="2">
    <source>
        <dbReference type="ARBA" id="ARBA00023315"/>
    </source>
</evidence>
<dbReference type="PROSITE" id="PS51186">
    <property type="entry name" value="GNAT"/>
    <property type="match status" value="1"/>
</dbReference>
<gene>
    <name evidence="4" type="ORF">SAMN05444004_1336</name>
</gene>
<keyword evidence="1" id="KW-0808">Transferase</keyword>
<keyword evidence="5" id="KW-1185">Reference proteome</keyword>
<keyword evidence="2" id="KW-0012">Acyltransferase</keyword>
<sequence>MHVRPLAEDDAAVWQVLMWEGVEDFPSAFLMSKSEVESMTPDRCRSALAQGNTYGVVSHNSELLGFASLHLWSLERIQHRADIGPFFIRSVHQGTGAADVLMQALAAGAQAAGVNWLDLWVAEANKRAQAFYARHGFRPIGRREDAMRIAGVSETDVLMTRHLTPHLEAAGQGG</sequence>
<dbReference type="InterPro" id="IPR016181">
    <property type="entry name" value="Acyl_CoA_acyltransferase"/>
</dbReference>
<proteinExistence type="predicted"/>
<organism evidence="4 5">
    <name type="scientific">Jannaschia faecimaris</name>
    <dbReference type="NCBI Taxonomy" id="1244108"/>
    <lineage>
        <taxon>Bacteria</taxon>
        <taxon>Pseudomonadati</taxon>
        <taxon>Pseudomonadota</taxon>
        <taxon>Alphaproteobacteria</taxon>
        <taxon>Rhodobacterales</taxon>
        <taxon>Roseobacteraceae</taxon>
        <taxon>Jannaschia</taxon>
    </lineage>
</organism>
<dbReference type="Pfam" id="PF00583">
    <property type="entry name" value="Acetyltransf_1"/>
    <property type="match status" value="1"/>
</dbReference>
<evidence type="ECO:0000313" key="5">
    <source>
        <dbReference type="Proteomes" id="UP000198914"/>
    </source>
</evidence>
<dbReference type="STRING" id="1244108.SAMN05444004_1336"/>
<name>A0A1H3UFC1_9RHOB</name>
<dbReference type="GO" id="GO:0005840">
    <property type="term" value="C:ribosome"/>
    <property type="evidence" value="ECO:0007669"/>
    <property type="project" value="UniProtKB-KW"/>
</dbReference>
<accession>A0A1H3UFC1</accession>
<dbReference type="RefSeq" id="WP_170831527.1">
    <property type="nucleotide sequence ID" value="NZ_FNPX01000033.1"/>
</dbReference>
<dbReference type="AlphaFoldDB" id="A0A1H3UFC1"/>
<evidence type="ECO:0000256" key="1">
    <source>
        <dbReference type="ARBA" id="ARBA00022679"/>
    </source>
</evidence>
<dbReference type="SUPFAM" id="SSF55729">
    <property type="entry name" value="Acyl-CoA N-acyltransferases (Nat)"/>
    <property type="match status" value="1"/>
</dbReference>
<dbReference type="Gene3D" id="3.40.630.30">
    <property type="match status" value="1"/>
</dbReference>
<feature type="domain" description="N-acetyltransferase" evidence="3">
    <location>
        <begin position="1"/>
        <end position="164"/>
    </location>
</feature>
<dbReference type="InterPro" id="IPR050832">
    <property type="entry name" value="Bact_Acetyltransf"/>
</dbReference>
<evidence type="ECO:0000259" key="3">
    <source>
        <dbReference type="PROSITE" id="PS51186"/>
    </source>
</evidence>
<keyword evidence="4" id="KW-0689">Ribosomal protein</keyword>
<reference evidence="5" key="1">
    <citation type="submission" date="2016-10" db="EMBL/GenBank/DDBJ databases">
        <authorList>
            <person name="Varghese N."/>
            <person name="Submissions S."/>
        </authorList>
    </citation>
    <scope>NUCLEOTIDE SEQUENCE [LARGE SCALE GENOMIC DNA]</scope>
    <source>
        <strain evidence="5">DSM 100420</strain>
    </source>
</reference>
<keyword evidence="4" id="KW-0687">Ribonucleoprotein</keyword>
<dbReference type="GO" id="GO:0016747">
    <property type="term" value="F:acyltransferase activity, transferring groups other than amino-acyl groups"/>
    <property type="evidence" value="ECO:0007669"/>
    <property type="project" value="InterPro"/>
</dbReference>
<protein>
    <submittedName>
        <fullName evidence="4">Ribosomal protein S18 acetylase RimI</fullName>
    </submittedName>
</protein>
<dbReference type="EMBL" id="FNPX01000033">
    <property type="protein sequence ID" value="SDZ61140.1"/>
    <property type="molecule type" value="Genomic_DNA"/>
</dbReference>
<dbReference type="PANTHER" id="PTHR43877">
    <property type="entry name" value="AMINOALKYLPHOSPHONATE N-ACETYLTRANSFERASE-RELATED-RELATED"/>
    <property type="match status" value="1"/>
</dbReference>
<dbReference type="Proteomes" id="UP000198914">
    <property type="component" value="Unassembled WGS sequence"/>
</dbReference>
<evidence type="ECO:0000313" key="4">
    <source>
        <dbReference type="EMBL" id="SDZ61140.1"/>
    </source>
</evidence>
<dbReference type="InterPro" id="IPR000182">
    <property type="entry name" value="GNAT_dom"/>
</dbReference>